<evidence type="ECO:0000313" key="1">
    <source>
        <dbReference type="EMBL" id="ABT16707.1"/>
    </source>
</evidence>
<accession>A7K9I3</accession>
<protein>
    <submittedName>
        <fullName evidence="1">Uncharacterized protein z573R</fullName>
    </submittedName>
</protein>
<dbReference type="GeneID" id="5470393"/>
<sequence>MTTKSGAAYAFSLSVVANRRMKGFAREASMSLSSMGLLRLLRLFTRPSSISRTVTMWLWESRAAIADPT</sequence>
<evidence type="ECO:0000313" key="2">
    <source>
        <dbReference type="Proteomes" id="UP000202420"/>
    </source>
</evidence>
<gene>
    <name evidence="1" type="primary">z573R</name>
    <name evidence="1" type="ORF">ATCV1_z573R</name>
</gene>
<dbReference type="Proteomes" id="UP000202420">
    <property type="component" value="Segment"/>
</dbReference>
<name>A7K9I3_9PHYC</name>
<reference evidence="1 2" key="1">
    <citation type="submission" date="2006-09" db="EMBL/GenBank/DDBJ databases">
        <title>Sequence and annotation of the 288-kb ATCV-1 virus that infects an endosymbiotic Chlorella strain of the heliozoon Acanthocystis turfacea.</title>
        <authorList>
            <person name="Fitzgerald L.A."/>
            <person name="Graves M.V."/>
            <person name="Li X."/>
            <person name="Pfitzner A.J.P."/>
            <person name="Hartigan J."/>
            <person name="Van Etten J.L."/>
        </authorList>
    </citation>
    <scope>NUCLEOTIDE SEQUENCE [LARGE SCALE GENOMIC DNA]</scope>
    <source>
        <strain evidence="1 2">ATCV-1</strain>
    </source>
</reference>
<organism evidence="1 2">
    <name type="scientific">Chlorovirus heliozoae</name>
    <dbReference type="NCBI Taxonomy" id="322019"/>
    <lineage>
        <taxon>Viruses</taxon>
        <taxon>Varidnaviria</taxon>
        <taxon>Bamfordvirae</taxon>
        <taxon>Nucleocytoviricota</taxon>
        <taxon>Megaviricetes</taxon>
        <taxon>Algavirales</taxon>
        <taxon>Phycodnaviridae</taxon>
        <taxon>Chlorovirus</taxon>
    </lineage>
</organism>
<dbReference type="RefSeq" id="YP_001427054.1">
    <property type="nucleotide sequence ID" value="NC_008724.1"/>
</dbReference>
<keyword evidence="2" id="KW-1185">Reference proteome</keyword>
<proteinExistence type="predicted"/>
<dbReference type="EMBL" id="EF101928">
    <property type="protein sequence ID" value="ABT16707.1"/>
    <property type="molecule type" value="Genomic_DNA"/>
</dbReference>
<dbReference type="KEGG" id="vg:5470393"/>